<evidence type="ECO:0000313" key="2">
    <source>
        <dbReference type="Proteomes" id="UP001177021"/>
    </source>
</evidence>
<keyword evidence="2" id="KW-1185">Reference proteome</keyword>
<reference evidence="1" key="1">
    <citation type="submission" date="2023-10" db="EMBL/GenBank/DDBJ databases">
        <authorList>
            <person name="Rodriguez Cubillos JULIANA M."/>
            <person name="De Vega J."/>
        </authorList>
    </citation>
    <scope>NUCLEOTIDE SEQUENCE</scope>
</reference>
<gene>
    <name evidence="1" type="ORF">MILVUS5_LOCUS23379</name>
</gene>
<evidence type="ECO:0000313" key="1">
    <source>
        <dbReference type="EMBL" id="CAJ2656702.1"/>
    </source>
</evidence>
<sequence length="68" mass="7717">MTSQSEFIVSVNKYLEAQSHKLSVGMRFKMGFEGDEVPERRFSGTIVSVGEKTSTRWPDSKQRSFKVG</sequence>
<name>A0ACB0KMV6_TRIPR</name>
<dbReference type="Proteomes" id="UP001177021">
    <property type="component" value="Unassembled WGS sequence"/>
</dbReference>
<protein>
    <submittedName>
        <fullName evidence="1">Uncharacterized protein</fullName>
    </submittedName>
</protein>
<accession>A0ACB0KMV6</accession>
<comment type="caution">
    <text evidence="1">The sequence shown here is derived from an EMBL/GenBank/DDBJ whole genome shotgun (WGS) entry which is preliminary data.</text>
</comment>
<organism evidence="1 2">
    <name type="scientific">Trifolium pratense</name>
    <name type="common">Red clover</name>
    <dbReference type="NCBI Taxonomy" id="57577"/>
    <lineage>
        <taxon>Eukaryota</taxon>
        <taxon>Viridiplantae</taxon>
        <taxon>Streptophyta</taxon>
        <taxon>Embryophyta</taxon>
        <taxon>Tracheophyta</taxon>
        <taxon>Spermatophyta</taxon>
        <taxon>Magnoliopsida</taxon>
        <taxon>eudicotyledons</taxon>
        <taxon>Gunneridae</taxon>
        <taxon>Pentapetalae</taxon>
        <taxon>rosids</taxon>
        <taxon>fabids</taxon>
        <taxon>Fabales</taxon>
        <taxon>Fabaceae</taxon>
        <taxon>Papilionoideae</taxon>
        <taxon>50 kb inversion clade</taxon>
        <taxon>NPAAA clade</taxon>
        <taxon>Hologalegina</taxon>
        <taxon>IRL clade</taxon>
        <taxon>Trifolieae</taxon>
        <taxon>Trifolium</taxon>
    </lineage>
</organism>
<proteinExistence type="predicted"/>
<dbReference type="EMBL" id="CASHSV030000217">
    <property type="protein sequence ID" value="CAJ2656702.1"/>
    <property type="molecule type" value="Genomic_DNA"/>
</dbReference>